<dbReference type="Pfam" id="PF08445">
    <property type="entry name" value="FR47"/>
    <property type="match status" value="1"/>
</dbReference>
<dbReference type="GO" id="GO:0016747">
    <property type="term" value="F:acyltransferase activity, transferring groups other than amino-acyl groups"/>
    <property type="evidence" value="ECO:0007669"/>
    <property type="project" value="InterPro"/>
</dbReference>
<protein>
    <recommendedName>
        <fullName evidence="1">GCN5-related N-acetyltransferase Rv2170-like domain-containing protein</fullName>
    </recommendedName>
</protein>
<dbReference type="AlphaFoldDB" id="A0A381RVW5"/>
<name>A0A381RVW5_9ZZZZ</name>
<evidence type="ECO:0000259" key="1">
    <source>
        <dbReference type="Pfam" id="PF08445"/>
    </source>
</evidence>
<accession>A0A381RVW5</accession>
<feature type="domain" description="GCN5-related N-acetyltransferase Rv2170-like" evidence="1">
    <location>
        <begin position="73"/>
        <end position="131"/>
    </location>
</feature>
<evidence type="ECO:0000313" key="2">
    <source>
        <dbReference type="EMBL" id="SUZ95261.1"/>
    </source>
</evidence>
<dbReference type="InterPro" id="IPR016181">
    <property type="entry name" value="Acyl_CoA_acyltransferase"/>
</dbReference>
<sequence length="322" mass="36989">MKVENPPLNPRIVCQMHELWFTAFGNDFISDVPDEVLYGEEDRWNCVHIYRHISEHQTISTAIVIRPHSIPALGGLGEVSTNPKFRGKGLATVTCRQLAEDFHETGGVALFLGTVNPDAARIYERLGWQHINGSKLMVNLSDTDNYDDFIQKYFYDSIPSKICVAQPGSRIPLIPLVLLPHDWSILDSNVSLYSINVEPQLSCLGLYRRYEYLRTHCQGEWFTLLTEDERVIGVSSASYKGNNRYQVDGFCHPNYENFFVKLIETAVNWCKSRQAAEITFKISQQDRSKKHIVRNIGFNTMIKEDYRDKNILKTQTLLYSTD</sequence>
<dbReference type="Gene3D" id="3.40.630.30">
    <property type="match status" value="1"/>
</dbReference>
<dbReference type="SUPFAM" id="SSF55729">
    <property type="entry name" value="Acyl-CoA N-acyltransferases (Nat)"/>
    <property type="match status" value="1"/>
</dbReference>
<gene>
    <name evidence="2" type="ORF">METZ01_LOCUS48115</name>
</gene>
<proteinExistence type="predicted"/>
<dbReference type="EMBL" id="UINC01002309">
    <property type="protein sequence ID" value="SUZ95261.1"/>
    <property type="molecule type" value="Genomic_DNA"/>
</dbReference>
<reference evidence="2" key="1">
    <citation type="submission" date="2018-05" db="EMBL/GenBank/DDBJ databases">
        <authorList>
            <person name="Lanie J.A."/>
            <person name="Ng W.-L."/>
            <person name="Kazmierczak K.M."/>
            <person name="Andrzejewski T.M."/>
            <person name="Davidsen T.M."/>
            <person name="Wayne K.J."/>
            <person name="Tettelin H."/>
            <person name="Glass J.I."/>
            <person name="Rusch D."/>
            <person name="Podicherti R."/>
            <person name="Tsui H.-C.T."/>
            <person name="Winkler M.E."/>
        </authorList>
    </citation>
    <scope>NUCLEOTIDE SEQUENCE</scope>
</reference>
<dbReference type="InterPro" id="IPR013653">
    <property type="entry name" value="GCN5-like_dom"/>
</dbReference>
<organism evidence="2">
    <name type="scientific">marine metagenome</name>
    <dbReference type="NCBI Taxonomy" id="408172"/>
    <lineage>
        <taxon>unclassified sequences</taxon>
        <taxon>metagenomes</taxon>
        <taxon>ecological metagenomes</taxon>
    </lineage>
</organism>